<evidence type="ECO:0000256" key="1">
    <source>
        <dbReference type="SAM" id="MobiDB-lite"/>
    </source>
</evidence>
<feature type="chain" id="PRO_5035244857" evidence="2">
    <location>
        <begin position="23"/>
        <end position="108"/>
    </location>
</feature>
<protein>
    <submittedName>
        <fullName evidence="3">Uncharacterized protein</fullName>
    </submittedName>
</protein>
<dbReference type="EMBL" id="CAJVCH010377617">
    <property type="protein sequence ID" value="CAG7816753.1"/>
    <property type="molecule type" value="Genomic_DNA"/>
</dbReference>
<dbReference type="Proteomes" id="UP000708208">
    <property type="component" value="Unassembled WGS sequence"/>
</dbReference>
<feature type="region of interest" description="Disordered" evidence="1">
    <location>
        <begin position="25"/>
        <end position="50"/>
    </location>
</feature>
<comment type="caution">
    <text evidence="3">The sequence shown here is derived from an EMBL/GenBank/DDBJ whole genome shotgun (WGS) entry which is preliminary data.</text>
</comment>
<sequence>MQSTTVLLFLMLSVLQLAVSLAAPTNPQANSVNESISEGNGLDSNADDRTENLQWEEFEKGLLQAISRSRWTDFRDDITDSFRGEITTLVRQQLAAEAVRRAEGALFG</sequence>
<gene>
    <name evidence="3" type="ORF">AFUS01_LOCUS27355</name>
</gene>
<evidence type="ECO:0000313" key="3">
    <source>
        <dbReference type="EMBL" id="CAG7816753.1"/>
    </source>
</evidence>
<dbReference type="AlphaFoldDB" id="A0A8J2L6U1"/>
<evidence type="ECO:0000313" key="4">
    <source>
        <dbReference type="Proteomes" id="UP000708208"/>
    </source>
</evidence>
<keyword evidence="2" id="KW-0732">Signal</keyword>
<evidence type="ECO:0000256" key="2">
    <source>
        <dbReference type="SAM" id="SignalP"/>
    </source>
</evidence>
<name>A0A8J2L6U1_9HEXA</name>
<proteinExistence type="predicted"/>
<accession>A0A8J2L6U1</accession>
<reference evidence="3" key="1">
    <citation type="submission" date="2021-06" db="EMBL/GenBank/DDBJ databases">
        <authorList>
            <person name="Hodson N. C."/>
            <person name="Mongue J. A."/>
            <person name="Jaron S. K."/>
        </authorList>
    </citation>
    <scope>NUCLEOTIDE SEQUENCE</scope>
</reference>
<organism evidence="3 4">
    <name type="scientific">Allacma fusca</name>
    <dbReference type="NCBI Taxonomy" id="39272"/>
    <lineage>
        <taxon>Eukaryota</taxon>
        <taxon>Metazoa</taxon>
        <taxon>Ecdysozoa</taxon>
        <taxon>Arthropoda</taxon>
        <taxon>Hexapoda</taxon>
        <taxon>Collembola</taxon>
        <taxon>Symphypleona</taxon>
        <taxon>Sminthuridae</taxon>
        <taxon>Allacma</taxon>
    </lineage>
</organism>
<keyword evidence="4" id="KW-1185">Reference proteome</keyword>
<feature type="signal peptide" evidence="2">
    <location>
        <begin position="1"/>
        <end position="22"/>
    </location>
</feature>
<feature type="compositionally biased region" description="Polar residues" evidence="1">
    <location>
        <begin position="25"/>
        <end position="38"/>
    </location>
</feature>